<dbReference type="SMART" id="SM00159">
    <property type="entry name" value="PTX"/>
    <property type="match status" value="1"/>
</dbReference>
<accession>A0AAU9VS70</accession>
<dbReference type="AlphaFoldDB" id="A0AAU9VS70"/>
<name>A0AAU9VS70_9CNID</name>
<keyword evidence="9" id="KW-1185">Reference proteome</keyword>
<keyword evidence="2" id="KW-0479">Metal-binding</keyword>
<comment type="caution">
    <text evidence="6">Lacks conserved residue(s) required for the propagation of feature annotation.</text>
</comment>
<dbReference type="Gene3D" id="2.60.120.200">
    <property type="match status" value="2"/>
</dbReference>
<reference evidence="8 9" key="1">
    <citation type="submission" date="2022-05" db="EMBL/GenBank/DDBJ databases">
        <authorList>
            <consortium name="Genoscope - CEA"/>
            <person name="William W."/>
        </authorList>
    </citation>
    <scope>NUCLEOTIDE SEQUENCE [LARGE SCALE GENOMIC DNA]</scope>
</reference>
<dbReference type="PANTHER" id="PTHR19277">
    <property type="entry name" value="PENTRAXIN"/>
    <property type="match status" value="1"/>
</dbReference>
<dbReference type="PANTHER" id="PTHR19277:SF161">
    <property type="entry name" value="LAMININ G DOMAIN-CONTAINING PROTEIN"/>
    <property type="match status" value="1"/>
</dbReference>
<evidence type="ECO:0000256" key="4">
    <source>
        <dbReference type="ARBA" id="ARBA00023157"/>
    </source>
</evidence>
<evidence type="ECO:0000313" key="9">
    <source>
        <dbReference type="Proteomes" id="UP001159428"/>
    </source>
</evidence>
<gene>
    <name evidence="8" type="ORF">PMEA_00010553</name>
</gene>
<evidence type="ECO:0000256" key="5">
    <source>
        <dbReference type="ARBA" id="ARBA00023180"/>
    </source>
</evidence>
<organism evidence="8 9">
    <name type="scientific">Pocillopora meandrina</name>
    <dbReference type="NCBI Taxonomy" id="46732"/>
    <lineage>
        <taxon>Eukaryota</taxon>
        <taxon>Metazoa</taxon>
        <taxon>Cnidaria</taxon>
        <taxon>Anthozoa</taxon>
        <taxon>Hexacorallia</taxon>
        <taxon>Scleractinia</taxon>
        <taxon>Astrocoeniina</taxon>
        <taxon>Pocilloporidae</taxon>
        <taxon>Pocillopora</taxon>
    </lineage>
</organism>
<evidence type="ECO:0000256" key="1">
    <source>
        <dbReference type="ARBA" id="ARBA00001913"/>
    </source>
</evidence>
<evidence type="ECO:0000256" key="3">
    <source>
        <dbReference type="ARBA" id="ARBA00022837"/>
    </source>
</evidence>
<dbReference type="Pfam" id="PF00354">
    <property type="entry name" value="Pentaxin"/>
    <property type="match status" value="1"/>
</dbReference>
<dbReference type="EMBL" id="CALNXJ010000002">
    <property type="protein sequence ID" value="CAH3034263.1"/>
    <property type="molecule type" value="Genomic_DNA"/>
</dbReference>
<dbReference type="PROSITE" id="PS51828">
    <property type="entry name" value="PTX_2"/>
    <property type="match status" value="1"/>
</dbReference>
<evidence type="ECO:0000256" key="6">
    <source>
        <dbReference type="PROSITE-ProRule" id="PRU01172"/>
    </source>
</evidence>
<comment type="cofactor">
    <cofactor evidence="1">
        <name>Ca(2+)</name>
        <dbReference type="ChEBI" id="CHEBI:29108"/>
    </cofactor>
</comment>
<dbReference type="GO" id="GO:0046872">
    <property type="term" value="F:metal ion binding"/>
    <property type="evidence" value="ECO:0007669"/>
    <property type="project" value="UniProtKB-KW"/>
</dbReference>
<keyword evidence="5" id="KW-0325">Glycoprotein</keyword>
<evidence type="ECO:0000259" key="7">
    <source>
        <dbReference type="PROSITE" id="PS51828"/>
    </source>
</evidence>
<evidence type="ECO:0000313" key="8">
    <source>
        <dbReference type="EMBL" id="CAH3034263.1"/>
    </source>
</evidence>
<dbReference type="SUPFAM" id="SSF49899">
    <property type="entry name" value="Concanavalin A-like lectins/glucanases"/>
    <property type="match status" value="2"/>
</dbReference>
<keyword evidence="4" id="KW-1015">Disulfide bond</keyword>
<protein>
    <recommendedName>
        <fullName evidence="7">Pentraxin (PTX) domain-containing protein</fullName>
    </recommendedName>
</protein>
<comment type="caution">
    <text evidence="8">The sequence shown here is derived from an EMBL/GenBank/DDBJ whole genome shotgun (WGS) entry which is preliminary data.</text>
</comment>
<dbReference type="Pfam" id="PF13385">
    <property type="entry name" value="Laminin_G_3"/>
    <property type="match status" value="1"/>
</dbReference>
<sequence length="351" mass="39464">MFSPKNGVWNHLCLVWKNIPGTYSFFINGTEAISGILVGHQGPYLSYLSIPADGLLVIGGKKTAAHMENPFVGRMTCLQMWSFSLTDTIIKALSQKKRCEKYSNPLLNWNEVKSGIAVGNVRQEVPSSVTQPNVVSEEDFDVQFAPESTGSYVMKETITGLQLSSLTVSMWLKNDKCDSKHTSFVYSTTDYDSEISFKLEGITAIQECKLSIIMKNYVLGSKYIGLDSSRWHFVAFAWRSNDGNYIFVVNSYSDLGLRKFEGKTIESGNILIGQQSENVNLENPFSGRITCLQMWKTFLSKEQIEEIYKGNGAKDGKCQTNDDSYRFLTWAQVKTANTKGEVTFHWPSELI</sequence>
<dbReference type="InterPro" id="IPR051360">
    <property type="entry name" value="Neuronal_Pentraxin_Related"/>
</dbReference>
<dbReference type="InterPro" id="IPR013320">
    <property type="entry name" value="ConA-like_dom_sf"/>
</dbReference>
<evidence type="ECO:0000256" key="2">
    <source>
        <dbReference type="ARBA" id="ARBA00022723"/>
    </source>
</evidence>
<keyword evidence="3" id="KW-0106">Calcium</keyword>
<dbReference type="InterPro" id="IPR001759">
    <property type="entry name" value="PTX_dom"/>
</dbReference>
<proteinExistence type="predicted"/>
<dbReference type="Proteomes" id="UP001159428">
    <property type="component" value="Unassembled WGS sequence"/>
</dbReference>
<feature type="domain" description="Pentraxin (PTX)" evidence="7">
    <location>
        <begin position="1"/>
        <end position="130"/>
    </location>
</feature>